<name>A0A327PAZ1_9BACT</name>
<reference evidence="2 3" key="1">
    <citation type="submission" date="2018-06" db="EMBL/GenBank/DDBJ databases">
        <title>Genomic Encyclopedia of Archaeal and Bacterial Type Strains, Phase II (KMG-II): from individual species to whole genera.</title>
        <authorList>
            <person name="Goeker M."/>
        </authorList>
    </citation>
    <scope>NUCLEOTIDE SEQUENCE [LARGE SCALE GENOMIC DNA]</scope>
    <source>
        <strain evidence="2 3">DSM 23446</strain>
    </source>
</reference>
<dbReference type="AlphaFoldDB" id="A0A327PAZ1"/>
<keyword evidence="2" id="KW-0645">Protease</keyword>
<comment type="caution">
    <text evidence="2">The sequence shown here is derived from an EMBL/GenBank/DDBJ whole genome shotgun (WGS) entry which is preliminary data.</text>
</comment>
<evidence type="ECO:0000313" key="3">
    <source>
        <dbReference type="Proteomes" id="UP000249610"/>
    </source>
</evidence>
<dbReference type="InterPro" id="IPR008969">
    <property type="entry name" value="CarboxyPept-like_regulatory"/>
</dbReference>
<keyword evidence="3" id="KW-1185">Reference proteome</keyword>
<dbReference type="Pfam" id="PF13620">
    <property type="entry name" value="CarboxypepD_reg"/>
    <property type="match status" value="1"/>
</dbReference>
<dbReference type="RefSeq" id="WP_245947043.1">
    <property type="nucleotide sequence ID" value="NZ_QLLK01000006.1"/>
</dbReference>
<keyword evidence="2" id="KW-0121">Carboxypeptidase</keyword>
<dbReference type="InterPro" id="IPR057601">
    <property type="entry name" value="Oar-like_b-barrel"/>
</dbReference>
<evidence type="ECO:0000259" key="1">
    <source>
        <dbReference type="Pfam" id="PF25183"/>
    </source>
</evidence>
<dbReference type="Gene3D" id="2.60.40.1120">
    <property type="entry name" value="Carboxypeptidase-like, regulatory domain"/>
    <property type="match status" value="1"/>
</dbReference>
<dbReference type="Proteomes" id="UP000249610">
    <property type="component" value="Unassembled WGS sequence"/>
</dbReference>
<protein>
    <submittedName>
        <fullName evidence="2">Carboxypeptidase family protein</fullName>
    </submittedName>
</protein>
<dbReference type="SUPFAM" id="SSF49464">
    <property type="entry name" value="Carboxypeptidase regulatory domain-like"/>
    <property type="match status" value="1"/>
</dbReference>
<dbReference type="GO" id="GO:0004180">
    <property type="term" value="F:carboxypeptidase activity"/>
    <property type="evidence" value="ECO:0007669"/>
    <property type="project" value="UniProtKB-KW"/>
</dbReference>
<dbReference type="EMBL" id="QLLK01000006">
    <property type="protein sequence ID" value="RAI89389.1"/>
    <property type="molecule type" value="Genomic_DNA"/>
</dbReference>
<accession>A0A327PAZ1</accession>
<dbReference type="SUPFAM" id="SSF56935">
    <property type="entry name" value="Porins"/>
    <property type="match status" value="1"/>
</dbReference>
<dbReference type="Pfam" id="PF25183">
    <property type="entry name" value="OMP_b-brl_4"/>
    <property type="match status" value="1"/>
</dbReference>
<proteinExistence type="predicted"/>
<organism evidence="2 3">
    <name type="scientific">Algoriphagus yeomjeoni</name>
    <dbReference type="NCBI Taxonomy" id="291403"/>
    <lineage>
        <taxon>Bacteria</taxon>
        <taxon>Pseudomonadati</taxon>
        <taxon>Bacteroidota</taxon>
        <taxon>Cytophagia</taxon>
        <taxon>Cytophagales</taxon>
        <taxon>Cyclobacteriaceae</taxon>
        <taxon>Algoriphagus</taxon>
    </lineage>
</organism>
<evidence type="ECO:0000313" key="2">
    <source>
        <dbReference type="EMBL" id="RAI89389.1"/>
    </source>
</evidence>
<gene>
    <name evidence="2" type="ORF">LV83_02430</name>
</gene>
<feature type="domain" description="TonB-dependent transporter Oar-like beta-barrel" evidence="1">
    <location>
        <begin position="238"/>
        <end position="317"/>
    </location>
</feature>
<keyword evidence="2" id="KW-0378">Hydrolase</keyword>
<sequence>MRSKTFTHYQVGILFLFLFFGFKTQTYSQATNASISGQVKDENGEPLIGAALLIKNELTGFTASAITNLTGNYTVNQLPLANDYSVTCTYMGYGTKVFTGYAVSQGDRIKLDIVLSEEAQSLSEVSVVANSLSNSIDRFGSSTAVTAKDMATLPVNGRNFNSLVDLSPVSNGSNLLGQLYSSTNYTIDGMTNRSPLSSGSTNRGPFSISMEAIREFEVSTNDYDVTNGRSGGGIISAVTKTGTNTVHGSAFLFNRADWLSSKYDTRGNVREDEFAIQQYGFTLGGPIIKDKLHFFLAYDGQRDARPLYIADIRTPEDENRYNLSQESLDRYLQIARNEYGVAESPQTGSFDKKRYSHTAFARIDYQINKSNLLTIRNNFSRDLNSQGVSDNSSINLYEVYGDHLSTANSLMASLRTEISNKLTNELKLQYLYTLDDGSPNAQLPSSNIPRAIVQRVESEVDGRNVNTTIQLGGQRYLPERFESNVYQLVNNL</sequence>